<evidence type="ECO:0000313" key="2">
    <source>
        <dbReference type="EMBL" id="KAB1224202.1"/>
    </source>
</evidence>
<dbReference type="Proteomes" id="UP000516437">
    <property type="component" value="Chromosome 2"/>
</dbReference>
<keyword evidence="1" id="KW-1133">Transmembrane helix</keyword>
<comment type="caution">
    <text evidence="2">The sequence shown here is derived from an EMBL/GenBank/DDBJ whole genome shotgun (WGS) entry which is preliminary data.</text>
</comment>
<keyword evidence="1" id="KW-0812">Transmembrane</keyword>
<keyword evidence="1" id="KW-0472">Membrane</keyword>
<proteinExistence type="predicted"/>
<organism evidence="2 3">
    <name type="scientific">Morella rubra</name>
    <name type="common">Chinese bayberry</name>
    <dbReference type="NCBI Taxonomy" id="262757"/>
    <lineage>
        <taxon>Eukaryota</taxon>
        <taxon>Viridiplantae</taxon>
        <taxon>Streptophyta</taxon>
        <taxon>Embryophyta</taxon>
        <taxon>Tracheophyta</taxon>
        <taxon>Spermatophyta</taxon>
        <taxon>Magnoliopsida</taxon>
        <taxon>eudicotyledons</taxon>
        <taxon>Gunneridae</taxon>
        <taxon>Pentapetalae</taxon>
        <taxon>rosids</taxon>
        <taxon>fabids</taxon>
        <taxon>Fagales</taxon>
        <taxon>Myricaceae</taxon>
        <taxon>Morella</taxon>
    </lineage>
</organism>
<reference evidence="2 3" key="1">
    <citation type="journal article" date="2019" name="Plant Biotechnol. J.">
        <title>The red bayberry genome and genetic basis of sex determination.</title>
        <authorList>
            <person name="Jia H.M."/>
            <person name="Jia H.J."/>
            <person name="Cai Q.L."/>
            <person name="Wang Y."/>
            <person name="Zhao H.B."/>
            <person name="Yang W.F."/>
            <person name="Wang G.Y."/>
            <person name="Li Y.H."/>
            <person name="Zhan D.L."/>
            <person name="Shen Y.T."/>
            <person name="Niu Q.F."/>
            <person name="Chang L."/>
            <person name="Qiu J."/>
            <person name="Zhao L."/>
            <person name="Xie H.B."/>
            <person name="Fu W.Y."/>
            <person name="Jin J."/>
            <person name="Li X.W."/>
            <person name="Jiao Y."/>
            <person name="Zhou C.C."/>
            <person name="Tu T."/>
            <person name="Chai C.Y."/>
            <person name="Gao J.L."/>
            <person name="Fan L.J."/>
            <person name="van de Weg E."/>
            <person name="Wang J.Y."/>
            <person name="Gao Z.S."/>
        </authorList>
    </citation>
    <scope>NUCLEOTIDE SEQUENCE [LARGE SCALE GENOMIC DNA]</scope>
    <source>
        <tissue evidence="2">Leaves</tissue>
    </source>
</reference>
<protein>
    <submittedName>
        <fullName evidence="2">Uncharacterized protein</fullName>
    </submittedName>
</protein>
<gene>
    <name evidence="2" type="ORF">CJ030_MR2G024393</name>
</gene>
<name>A0A6A1WFZ9_9ROSI</name>
<evidence type="ECO:0000256" key="1">
    <source>
        <dbReference type="SAM" id="Phobius"/>
    </source>
</evidence>
<sequence>MDRIEVSNLNRQFLFKYFVSFLSFFFLSFVLVLSESKFICLSGEISKAMDVTRADEALAIAAKGFKTRELKHRDNKRLKSAIELRKKSRLVTRVALLQCPNQLLATCS</sequence>
<keyword evidence="3" id="KW-1185">Reference proteome</keyword>
<dbReference type="AlphaFoldDB" id="A0A6A1WFZ9"/>
<dbReference type="EMBL" id="RXIC02000020">
    <property type="protein sequence ID" value="KAB1224202.1"/>
    <property type="molecule type" value="Genomic_DNA"/>
</dbReference>
<accession>A0A6A1WFZ9</accession>
<evidence type="ECO:0000313" key="3">
    <source>
        <dbReference type="Proteomes" id="UP000516437"/>
    </source>
</evidence>
<feature type="transmembrane region" description="Helical" evidence="1">
    <location>
        <begin position="14"/>
        <end position="33"/>
    </location>
</feature>